<keyword evidence="9" id="KW-1133">Transmembrane helix</keyword>
<evidence type="ECO:0000256" key="1">
    <source>
        <dbReference type="ARBA" id="ARBA00004141"/>
    </source>
</evidence>
<feature type="domain" description="Endonuclease/exonuclease/phosphatase" evidence="12">
    <location>
        <begin position="4"/>
        <end position="176"/>
    </location>
</feature>
<evidence type="ECO:0000313" key="13">
    <source>
        <dbReference type="EMBL" id="KKQ90900.1"/>
    </source>
</evidence>
<comment type="subcellular location">
    <subcellularLocation>
        <location evidence="1">Membrane</location>
        <topology evidence="1">Multi-pass membrane protein</topology>
    </subcellularLocation>
</comment>
<dbReference type="GO" id="GO:0016020">
    <property type="term" value="C:membrane"/>
    <property type="evidence" value="ECO:0007669"/>
    <property type="project" value="UniProtKB-SubCell"/>
</dbReference>
<keyword evidence="10" id="KW-0443">Lipid metabolism</keyword>
<dbReference type="Proteomes" id="UP000034706">
    <property type="component" value="Unassembled WGS sequence"/>
</dbReference>
<evidence type="ECO:0000256" key="2">
    <source>
        <dbReference type="ARBA" id="ARBA00004760"/>
    </source>
</evidence>
<keyword evidence="6" id="KW-0378">Hydrolase</keyword>
<evidence type="ECO:0000256" key="11">
    <source>
        <dbReference type="ARBA" id="ARBA00023136"/>
    </source>
</evidence>
<dbReference type="GO" id="GO:0046872">
    <property type="term" value="F:metal ion binding"/>
    <property type="evidence" value="ECO:0007669"/>
    <property type="project" value="UniProtKB-KW"/>
</dbReference>
<keyword evidence="7" id="KW-0460">Magnesium</keyword>
<comment type="pathway">
    <text evidence="3">Sphingolipid metabolism.</text>
</comment>
<gene>
    <name evidence="13" type="ORF">UT16_C0029G0006</name>
</gene>
<evidence type="ECO:0000256" key="8">
    <source>
        <dbReference type="ARBA" id="ARBA00022919"/>
    </source>
</evidence>
<protein>
    <recommendedName>
        <fullName evidence="12">Endonuclease/exonuclease/phosphatase domain-containing protein</fullName>
    </recommendedName>
</protein>
<evidence type="ECO:0000256" key="3">
    <source>
        <dbReference type="ARBA" id="ARBA00004991"/>
    </source>
</evidence>
<dbReference type="GO" id="GO:0004767">
    <property type="term" value="F:sphingomyelin phosphodiesterase activity"/>
    <property type="evidence" value="ECO:0007669"/>
    <property type="project" value="InterPro"/>
</dbReference>
<accession>A0A0G0LSE6</accession>
<keyword evidence="5" id="KW-0479">Metal-binding</keyword>
<dbReference type="SUPFAM" id="SSF56219">
    <property type="entry name" value="DNase I-like"/>
    <property type="match status" value="1"/>
</dbReference>
<comment type="pathway">
    <text evidence="2">Lipid metabolism; sphingolipid metabolism.</text>
</comment>
<evidence type="ECO:0000256" key="5">
    <source>
        <dbReference type="ARBA" id="ARBA00022723"/>
    </source>
</evidence>
<evidence type="ECO:0000256" key="10">
    <source>
        <dbReference type="ARBA" id="ARBA00023098"/>
    </source>
</evidence>
<dbReference type="PANTHER" id="PTHR16320">
    <property type="entry name" value="SPHINGOMYELINASE FAMILY MEMBER"/>
    <property type="match status" value="1"/>
</dbReference>
<keyword evidence="4" id="KW-0812">Transmembrane</keyword>
<dbReference type="InterPro" id="IPR005135">
    <property type="entry name" value="Endo/exonuclease/phosphatase"/>
</dbReference>
<dbReference type="GO" id="GO:0006665">
    <property type="term" value="P:sphingolipid metabolic process"/>
    <property type="evidence" value="ECO:0007669"/>
    <property type="project" value="UniProtKB-KW"/>
</dbReference>
<comment type="caution">
    <text evidence="13">The sequence shown here is derived from an EMBL/GenBank/DDBJ whole genome shotgun (WGS) entry which is preliminary data.</text>
</comment>
<organism evidence="13 14">
    <name type="scientific">Candidatus Azambacteria bacterium GW2011_GWA2_39_10</name>
    <dbReference type="NCBI Taxonomy" id="1618611"/>
    <lineage>
        <taxon>Bacteria</taxon>
        <taxon>Candidatus Azamiibacteriota</taxon>
    </lineage>
</organism>
<evidence type="ECO:0000256" key="9">
    <source>
        <dbReference type="ARBA" id="ARBA00022989"/>
    </source>
</evidence>
<evidence type="ECO:0000256" key="7">
    <source>
        <dbReference type="ARBA" id="ARBA00022842"/>
    </source>
</evidence>
<dbReference type="EMBL" id="LBVT01000029">
    <property type="protein sequence ID" value="KKQ90900.1"/>
    <property type="molecule type" value="Genomic_DNA"/>
</dbReference>
<dbReference type="AlphaFoldDB" id="A0A0G0LSE6"/>
<evidence type="ECO:0000259" key="12">
    <source>
        <dbReference type="Pfam" id="PF03372"/>
    </source>
</evidence>
<name>A0A0G0LSE6_9BACT</name>
<dbReference type="InterPro" id="IPR038772">
    <property type="entry name" value="Sph/SMPD2-like"/>
</dbReference>
<keyword evidence="11" id="KW-0472">Membrane</keyword>
<dbReference type="Pfam" id="PF03372">
    <property type="entry name" value="Exo_endo_phos"/>
    <property type="match status" value="1"/>
</dbReference>
<proteinExistence type="predicted"/>
<dbReference type="Gene3D" id="3.60.10.10">
    <property type="entry name" value="Endonuclease/exonuclease/phosphatase"/>
    <property type="match status" value="1"/>
</dbReference>
<reference evidence="13 14" key="1">
    <citation type="journal article" date="2015" name="Nature">
        <title>rRNA introns, odd ribosomes, and small enigmatic genomes across a large radiation of phyla.</title>
        <authorList>
            <person name="Brown C.T."/>
            <person name="Hug L.A."/>
            <person name="Thomas B.C."/>
            <person name="Sharon I."/>
            <person name="Castelle C.J."/>
            <person name="Singh A."/>
            <person name="Wilkins M.J."/>
            <person name="Williams K.H."/>
            <person name="Banfield J.F."/>
        </authorList>
    </citation>
    <scope>NUCLEOTIDE SEQUENCE [LARGE SCALE GENOMIC DNA]</scope>
</reference>
<dbReference type="PANTHER" id="PTHR16320:SF24">
    <property type="entry name" value="PHOSPHODIESTERASE, PUTATIVE-RELATED"/>
    <property type="match status" value="1"/>
</dbReference>
<dbReference type="InterPro" id="IPR036691">
    <property type="entry name" value="Endo/exonu/phosph_ase_sf"/>
</dbReference>
<evidence type="ECO:0000313" key="14">
    <source>
        <dbReference type="Proteomes" id="UP000034706"/>
    </source>
</evidence>
<evidence type="ECO:0000256" key="4">
    <source>
        <dbReference type="ARBA" id="ARBA00022692"/>
    </source>
</evidence>
<evidence type="ECO:0000256" key="6">
    <source>
        <dbReference type="ARBA" id="ARBA00022801"/>
    </source>
</evidence>
<keyword evidence="8" id="KW-0746">Sphingolipid metabolism</keyword>
<sequence length="220" mass="25495">MKVITLNCFLSPWCPRKNRLPQIIKELSGEKPDIVLLQEVYFESDAKYIANGLRRHGFVDSFRSKSLLIVSKIPFTSRSFYDFAPHFNLNFLIYINEICNWIYGKGFQIVEIDFRGHPVVVVNTHLLSAYGLDYGSFRKARLRQLVEICDYLKQAGVKRIILGGDFNFDLNSPSYQTVTHFFIKGFAPNTISEQIVFREPYEIANRKFHVSDHYGLALNV</sequence>